<dbReference type="InterPro" id="IPR045315">
    <property type="entry name" value="Mtm1-like"/>
</dbReference>
<dbReference type="AlphaFoldDB" id="A0A0G4HYM4"/>
<evidence type="ECO:0000256" key="7">
    <source>
        <dbReference type="ARBA" id="ARBA00022989"/>
    </source>
</evidence>
<evidence type="ECO:0000256" key="8">
    <source>
        <dbReference type="ARBA" id="ARBA00023128"/>
    </source>
</evidence>
<evidence type="ECO:0000256" key="3">
    <source>
        <dbReference type="ARBA" id="ARBA00022448"/>
    </source>
</evidence>
<evidence type="ECO:0000256" key="9">
    <source>
        <dbReference type="ARBA" id="ARBA00023136"/>
    </source>
</evidence>
<proteinExistence type="inferred from homology"/>
<evidence type="ECO:0000256" key="2">
    <source>
        <dbReference type="ARBA" id="ARBA00006375"/>
    </source>
</evidence>
<dbReference type="EMBL" id="CDMZ01004396">
    <property type="protein sequence ID" value="CEM49633.1"/>
    <property type="molecule type" value="Genomic_DNA"/>
</dbReference>
<dbReference type="Pfam" id="PF00153">
    <property type="entry name" value="Mito_carr"/>
    <property type="match status" value="3"/>
</dbReference>
<evidence type="ECO:0000256" key="11">
    <source>
        <dbReference type="RuleBase" id="RU000488"/>
    </source>
</evidence>
<dbReference type="PANTHER" id="PTHR45760">
    <property type="entry name" value="FI19922P1-RELATED"/>
    <property type="match status" value="1"/>
</dbReference>
<protein>
    <recommendedName>
        <fullName evidence="14">Mitochondrial carrier protein</fullName>
    </recommendedName>
</protein>
<feature type="repeat" description="Solcar" evidence="10">
    <location>
        <begin position="15"/>
        <end position="101"/>
    </location>
</feature>
<dbReference type="GO" id="GO:1990542">
    <property type="term" value="P:mitochondrial transmembrane transport"/>
    <property type="evidence" value="ECO:0007669"/>
    <property type="project" value="InterPro"/>
</dbReference>
<dbReference type="PANTHER" id="PTHR45760:SF2">
    <property type="entry name" value="FI19922P1-RELATED"/>
    <property type="match status" value="1"/>
</dbReference>
<keyword evidence="9 10" id="KW-0472">Membrane</keyword>
<keyword evidence="5" id="KW-0677">Repeat</keyword>
<keyword evidence="8" id="KW-0496">Mitochondrion</keyword>
<keyword evidence="6" id="KW-0999">Mitochondrion inner membrane</keyword>
<evidence type="ECO:0000256" key="10">
    <source>
        <dbReference type="PROSITE-ProRule" id="PRU00282"/>
    </source>
</evidence>
<evidence type="ECO:0008006" key="14">
    <source>
        <dbReference type="Google" id="ProtNLM"/>
    </source>
</evidence>
<dbReference type="InterPro" id="IPR023395">
    <property type="entry name" value="MCP_dom_sf"/>
</dbReference>
<dbReference type="PRINTS" id="PR00926">
    <property type="entry name" value="MITOCARRIER"/>
</dbReference>
<dbReference type="SUPFAM" id="SSF103506">
    <property type="entry name" value="Mitochondrial carrier"/>
    <property type="match status" value="1"/>
</dbReference>
<feature type="repeat" description="Solcar" evidence="10">
    <location>
        <begin position="201"/>
        <end position="296"/>
    </location>
</feature>
<dbReference type="PROSITE" id="PS50920">
    <property type="entry name" value="SOLCAR"/>
    <property type="match status" value="3"/>
</dbReference>
<dbReference type="InterPro" id="IPR002067">
    <property type="entry name" value="MCP"/>
</dbReference>
<reference evidence="13" key="1">
    <citation type="submission" date="2014-11" db="EMBL/GenBank/DDBJ databases">
        <authorList>
            <person name="Otto D Thomas"/>
            <person name="Naeem Raeece"/>
        </authorList>
    </citation>
    <scope>NUCLEOTIDE SEQUENCE</scope>
</reference>
<feature type="transmembrane region" description="Helical" evidence="12">
    <location>
        <begin position="75"/>
        <end position="94"/>
    </location>
</feature>
<accession>A0A0G4HYM4</accession>
<keyword evidence="7 12" id="KW-1133">Transmembrane helix</keyword>
<comment type="subcellular location">
    <subcellularLocation>
        <location evidence="1">Mitochondrion inner membrane</location>
        <topology evidence="1">Multi-pass membrane protein</topology>
    </subcellularLocation>
</comment>
<feature type="repeat" description="Solcar" evidence="10">
    <location>
        <begin position="102"/>
        <end position="184"/>
    </location>
</feature>
<evidence type="ECO:0000256" key="1">
    <source>
        <dbReference type="ARBA" id="ARBA00004448"/>
    </source>
</evidence>
<keyword evidence="3 11" id="KW-0813">Transport</keyword>
<feature type="transmembrane region" description="Helical" evidence="12">
    <location>
        <begin position="19"/>
        <end position="41"/>
    </location>
</feature>
<evidence type="ECO:0000256" key="5">
    <source>
        <dbReference type="ARBA" id="ARBA00022737"/>
    </source>
</evidence>
<organism evidence="13">
    <name type="scientific">Chromera velia CCMP2878</name>
    <dbReference type="NCBI Taxonomy" id="1169474"/>
    <lineage>
        <taxon>Eukaryota</taxon>
        <taxon>Sar</taxon>
        <taxon>Alveolata</taxon>
        <taxon>Colpodellida</taxon>
        <taxon>Chromeraceae</taxon>
        <taxon>Chromera</taxon>
    </lineage>
</organism>
<evidence type="ECO:0000313" key="13">
    <source>
        <dbReference type="EMBL" id="CEM49633.1"/>
    </source>
</evidence>
<gene>
    <name evidence="13" type="ORF">Cvel_9509</name>
</gene>
<name>A0A0G4HYM4_9ALVE</name>
<evidence type="ECO:0000256" key="6">
    <source>
        <dbReference type="ARBA" id="ARBA00022792"/>
    </source>
</evidence>
<sequence length="299" mass="33255">MSTVNSKRPPSAASGHFTHLVYCSVVSGAALTLICTPLDVIKNQWQGSTRFAKDRTKVTTQFVIRSIYKASGPLAFWRGALPAFFVLSASNFIFFSLFEIWREKNWPAYAACKARLFAVLTVAPMEYMRTRLQASMGTSARHILVTAFEEEGLGSMWRGIVPTLLRDIPFSAVYWTAYEKSKTDLLPQLDSRLEERHPFVRNFAYPFVLGLAAGTAGTVLSHPFDVVKTTIQATGKMSYSPDGHKERLSQNSLMVLRGVIARGGWRGLTVGLLPRVAKVAPTCAISLGIYESFKWFLVE</sequence>
<evidence type="ECO:0000256" key="12">
    <source>
        <dbReference type="SAM" id="Phobius"/>
    </source>
</evidence>
<comment type="similarity">
    <text evidence="2 11">Belongs to the mitochondrial carrier (TC 2.A.29) family.</text>
</comment>
<dbReference type="PhylomeDB" id="A0A0G4HYM4"/>
<dbReference type="Gene3D" id="1.50.40.10">
    <property type="entry name" value="Mitochondrial carrier domain"/>
    <property type="match status" value="2"/>
</dbReference>
<dbReference type="VEuPathDB" id="CryptoDB:Cvel_9509"/>
<dbReference type="InterPro" id="IPR018108">
    <property type="entry name" value="MCP_transmembrane"/>
</dbReference>
<evidence type="ECO:0000256" key="4">
    <source>
        <dbReference type="ARBA" id="ARBA00022692"/>
    </source>
</evidence>
<keyword evidence="4 10" id="KW-0812">Transmembrane</keyword>
<dbReference type="GO" id="GO:0005743">
    <property type="term" value="C:mitochondrial inner membrane"/>
    <property type="evidence" value="ECO:0007669"/>
    <property type="project" value="UniProtKB-SubCell"/>
</dbReference>